<feature type="region of interest" description="Disordered" evidence="1">
    <location>
        <begin position="137"/>
        <end position="157"/>
    </location>
</feature>
<reference evidence="4" key="2">
    <citation type="submission" date="2015-01" db="EMBL/GenBank/DDBJ databases">
        <title>Evolutionary Origins and Diversification of the Mycorrhizal Mutualists.</title>
        <authorList>
            <consortium name="DOE Joint Genome Institute"/>
            <consortium name="Mycorrhizal Genomics Consortium"/>
            <person name="Kohler A."/>
            <person name="Kuo A."/>
            <person name="Nagy L.G."/>
            <person name="Floudas D."/>
            <person name="Copeland A."/>
            <person name="Barry K.W."/>
            <person name="Cichocki N."/>
            <person name="Veneault-Fourrey C."/>
            <person name="LaButti K."/>
            <person name="Lindquist E.A."/>
            <person name="Lipzen A."/>
            <person name="Lundell T."/>
            <person name="Morin E."/>
            <person name="Murat C."/>
            <person name="Riley R."/>
            <person name="Ohm R."/>
            <person name="Sun H."/>
            <person name="Tunlid A."/>
            <person name="Henrissat B."/>
            <person name="Grigoriev I.V."/>
            <person name="Hibbett D.S."/>
            <person name="Martin F."/>
        </authorList>
    </citation>
    <scope>NUCLEOTIDE SEQUENCE [LARGE SCALE GENOMIC DNA]</scope>
    <source>
        <strain evidence="4">MUT 4182</strain>
    </source>
</reference>
<proteinExistence type="predicted"/>
<dbReference type="InterPro" id="IPR045340">
    <property type="entry name" value="DUF6533"/>
</dbReference>
<evidence type="ECO:0000259" key="2">
    <source>
        <dbReference type="Pfam" id="PF20151"/>
    </source>
</evidence>
<dbReference type="Proteomes" id="UP000054248">
    <property type="component" value="Unassembled WGS sequence"/>
</dbReference>
<name>A0A0C3QQS4_9AGAM</name>
<reference evidence="3 4" key="1">
    <citation type="submission" date="2014-04" db="EMBL/GenBank/DDBJ databases">
        <authorList>
            <consortium name="DOE Joint Genome Institute"/>
            <person name="Kuo A."/>
            <person name="Girlanda M."/>
            <person name="Perotto S."/>
            <person name="Kohler A."/>
            <person name="Nagy L.G."/>
            <person name="Floudas D."/>
            <person name="Copeland A."/>
            <person name="Barry K.W."/>
            <person name="Cichocki N."/>
            <person name="Veneault-Fourrey C."/>
            <person name="LaButti K."/>
            <person name="Lindquist E.A."/>
            <person name="Lipzen A."/>
            <person name="Lundell T."/>
            <person name="Morin E."/>
            <person name="Murat C."/>
            <person name="Sun H."/>
            <person name="Tunlid A."/>
            <person name="Henrissat B."/>
            <person name="Grigoriev I.V."/>
            <person name="Hibbett D.S."/>
            <person name="Martin F."/>
            <person name="Nordberg H.P."/>
            <person name="Cantor M.N."/>
            <person name="Hua S.X."/>
        </authorList>
    </citation>
    <scope>NUCLEOTIDE SEQUENCE [LARGE SCALE GENOMIC DNA]</scope>
    <source>
        <strain evidence="3 4">MUT 4182</strain>
    </source>
</reference>
<dbReference type="OrthoDB" id="3251547at2759"/>
<evidence type="ECO:0000256" key="1">
    <source>
        <dbReference type="SAM" id="MobiDB-lite"/>
    </source>
</evidence>
<dbReference type="HOGENOM" id="CLU_970411_0_0_1"/>
<dbReference type="AlphaFoldDB" id="A0A0C3QQS4"/>
<dbReference type="EMBL" id="KN822967">
    <property type="protein sequence ID" value="KIO30906.1"/>
    <property type="molecule type" value="Genomic_DNA"/>
</dbReference>
<organism evidence="3 4">
    <name type="scientific">Tulasnella calospora MUT 4182</name>
    <dbReference type="NCBI Taxonomy" id="1051891"/>
    <lineage>
        <taxon>Eukaryota</taxon>
        <taxon>Fungi</taxon>
        <taxon>Dikarya</taxon>
        <taxon>Basidiomycota</taxon>
        <taxon>Agaricomycotina</taxon>
        <taxon>Agaricomycetes</taxon>
        <taxon>Cantharellales</taxon>
        <taxon>Tulasnellaceae</taxon>
        <taxon>Tulasnella</taxon>
    </lineage>
</organism>
<sequence>MLGFPYAVRRWSSPDILNSPEDSLVAILKDPHRYVGLVEKTALERYVMLAATVIALWDWLTRMDMEISHIWTPGFRIQAMIIWNGLCFGVFPPGLRLLAIAPFRVAITICGSRLIINMRQAASAHISGSPMHASINRTIDGRPNGPEEPPASADHAEVPPPGAAPWLHLAKRIGLPPPLQADFEDPWYQPVMTLNVITQTVDHPAEAPRALPHPPPGMVWNSSRQPFNLSWSMAEPNRTVSLADESLAFRSVDSTQASGKASFFDVDDEVEASPVAFARARRNVLNV</sequence>
<keyword evidence="4" id="KW-1185">Reference proteome</keyword>
<dbReference type="Pfam" id="PF20151">
    <property type="entry name" value="DUF6533"/>
    <property type="match status" value="1"/>
</dbReference>
<feature type="domain" description="DUF6533" evidence="2">
    <location>
        <begin position="46"/>
        <end position="76"/>
    </location>
</feature>
<protein>
    <recommendedName>
        <fullName evidence="2">DUF6533 domain-containing protein</fullName>
    </recommendedName>
</protein>
<evidence type="ECO:0000313" key="3">
    <source>
        <dbReference type="EMBL" id="KIO30906.1"/>
    </source>
</evidence>
<gene>
    <name evidence="3" type="ORF">M407DRAFT_20028</name>
</gene>
<evidence type="ECO:0000313" key="4">
    <source>
        <dbReference type="Proteomes" id="UP000054248"/>
    </source>
</evidence>
<accession>A0A0C3QQS4</accession>